<protein>
    <submittedName>
        <fullName evidence="1">Gp147</fullName>
    </submittedName>
</protein>
<dbReference type="KEGG" id="vg:18563365"/>
<evidence type="ECO:0000313" key="1">
    <source>
        <dbReference type="EMBL" id="AEO93946.1"/>
    </source>
</evidence>
<dbReference type="GeneID" id="18563365"/>
<dbReference type="RefSeq" id="YP_009015450.1">
    <property type="nucleotide sequence ID" value="NC_023719.1"/>
</dbReference>
<gene>
    <name evidence="1" type="primary">147</name>
    <name evidence="1" type="ORF">G_147</name>
</gene>
<proteinExistence type="predicted"/>
<dbReference type="Proteomes" id="UP000009273">
    <property type="component" value="Segment"/>
</dbReference>
<evidence type="ECO:0000313" key="2">
    <source>
        <dbReference type="Proteomes" id="UP000009273"/>
    </source>
</evidence>
<sequence length="55" mass="6830">MTVQILPISFSMRWNLEEVGDKKNEKFLNEKLFIFLCLFFRRGEYNENITKKKRW</sequence>
<accession>G3MBL3</accession>
<dbReference type="EMBL" id="JN638751">
    <property type="protein sequence ID" value="AEO93946.1"/>
    <property type="molecule type" value="Genomic_DNA"/>
</dbReference>
<organism evidence="1 2">
    <name type="scientific">Bacillus phage G</name>
    <dbReference type="NCBI Taxonomy" id="2884420"/>
    <lineage>
        <taxon>Viruses</taxon>
        <taxon>Duplodnaviria</taxon>
        <taxon>Heunggongvirae</taxon>
        <taxon>Uroviricota</taxon>
        <taxon>Caudoviricetes</taxon>
        <taxon>Donellivirus</taxon>
        <taxon>Donellivirus gee</taxon>
    </lineage>
</organism>
<name>G3MBL3_9CAUD</name>
<reference evidence="1 2" key="1">
    <citation type="submission" date="2011-09" db="EMBL/GenBank/DDBJ databases">
        <authorList>
            <person name="Pope W.H."/>
            <person name="Pedulla M.L."/>
            <person name="Ford M.E."/>
            <person name="Peebles C.L."/>
            <person name="Hatfull G.H."/>
            <person name="Hendrix R.W."/>
        </authorList>
    </citation>
    <scope>NUCLEOTIDE SEQUENCE [LARGE SCALE GENOMIC DNA]</scope>
    <source>
        <strain evidence="1">G</strain>
    </source>
</reference>
<keyword evidence="2" id="KW-1185">Reference proteome</keyword>